<dbReference type="InterPro" id="IPR046844">
    <property type="entry name" value="Lon-like_helical"/>
</dbReference>
<dbReference type="GO" id="GO:0006508">
    <property type="term" value="P:proteolysis"/>
    <property type="evidence" value="ECO:0007669"/>
    <property type="project" value="UniProtKB-KW"/>
</dbReference>
<organism evidence="3">
    <name type="scientific">hydrocarbon metagenome</name>
    <dbReference type="NCBI Taxonomy" id="938273"/>
    <lineage>
        <taxon>unclassified sequences</taxon>
        <taxon>metagenomes</taxon>
        <taxon>ecological metagenomes</taxon>
    </lineage>
</organism>
<dbReference type="GO" id="GO:0030163">
    <property type="term" value="P:protein catabolic process"/>
    <property type="evidence" value="ECO:0007669"/>
    <property type="project" value="InterPro"/>
</dbReference>
<gene>
    <name evidence="3" type="ORF">ASZ90_019778</name>
</gene>
<dbReference type="PRINTS" id="PR00830">
    <property type="entry name" value="ENDOLAPTASE"/>
</dbReference>
<dbReference type="Gene3D" id="3.30.230.10">
    <property type="match status" value="1"/>
</dbReference>
<dbReference type="InterPro" id="IPR027417">
    <property type="entry name" value="P-loop_NTPase"/>
</dbReference>
<evidence type="ECO:0000313" key="3">
    <source>
        <dbReference type="EMBL" id="KUG02845.1"/>
    </source>
</evidence>
<protein>
    <submittedName>
        <fullName evidence="3">Atp-dependent protease la type ii</fullName>
        <ecNumber evidence="3">3.4.21.53</ecNumber>
    </submittedName>
</protein>
<dbReference type="GO" id="GO:0004176">
    <property type="term" value="F:ATP-dependent peptidase activity"/>
    <property type="evidence" value="ECO:0007669"/>
    <property type="project" value="InterPro"/>
</dbReference>
<dbReference type="AlphaFoldDB" id="A0A0W8E328"/>
<proteinExistence type="predicted"/>
<dbReference type="EMBL" id="LNQE01001907">
    <property type="protein sequence ID" value="KUG02845.1"/>
    <property type="molecule type" value="Genomic_DNA"/>
</dbReference>
<dbReference type="Pfam" id="PF20437">
    <property type="entry name" value="LonC_helical"/>
    <property type="match status" value="1"/>
</dbReference>
<dbReference type="InterPro" id="IPR025662">
    <property type="entry name" value="Sigma_54_int_dom_ATP-bd_1"/>
</dbReference>
<sequence>MNYNQYRLKPGELRKKCNPSGFKFNSTADVKPLTGIIGQERALNAISIGLDIESEGYNIYLAGQSGTGKTTLASKMLHNKARKKPVPPDWCYVYNFKNPDTPCALKIPAGNGKKLKQELASCIDEAIEAVIIAFAGEEYTAQKNIIFNDFVTETNALYLALDLEARAHGFSISQNQQGGVNTIPINKNGEVMGQDEYVGLSEEERAAMMSNSAMVQEKMNEAMRKYRSMEKLMKDKLKILEQETAQQVSQPQFDNLLSKYHRYQQVLEYLAAVQEDFLAHLDVLVHHEENTALSFFRHIDKRSFLRRYQINLLVDNSEGMYAPVVFENNPTFANLFGQIEYEGEFGILATDFSKIRAGSIHRANGGYLVLRVYDLLKNGFVWDTLKRIIKNKEISVENISRMIGITNTETLQPEPIPLDIKVILIGESLYYYLLHHYDQEFSKLFKIRADFDDEMNRSRRHVNDYVRLISSVCETENLKHFKPEAVASLVEYGSRMTDDQQKLSTSFNKLMELIYEANCIAEYDGADLVTGEHVQKAIEQRIYRSSLSEEKLQEAINRNALIINVEGNLTGEVNGLAVYQAGEYRFGRPVRITAKTYMGEKGLVNIEREIAMSGRIHSKGILTLNGYLGHQYAQDKPLTLSASLTFEQSYQGVEGDSASSAELYALISSLAGLPINQRIAVTGSVNQNGEIQPVGGVNEKIEGFYKVCKEKGLVGNHGVIIPRKNVLNLMLDEEVVEAVRNKLFSIWAVSHIDEGLEILTGMQAGVKDERGVFPEGTVHFLANRQLEEWSLMKKKHIQEKSLAISGKTKNTAVSNRRRRRRR</sequence>
<dbReference type="GO" id="GO:0004252">
    <property type="term" value="F:serine-type endopeptidase activity"/>
    <property type="evidence" value="ECO:0007669"/>
    <property type="project" value="UniProtKB-EC"/>
</dbReference>
<evidence type="ECO:0000256" key="1">
    <source>
        <dbReference type="ARBA" id="ARBA00022670"/>
    </source>
</evidence>
<dbReference type="InterPro" id="IPR014721">
    <property type="entry name" value="Ribsml_uS5_D2-typ_fold_subgr"/>
</dbReference>
<comment type="caution">
    <text evidence="3">The sequence shown here is derived from an EMBL/GenBank/DDBJ whole genome shotgun (WGS) entry which is preliminary data.</text>
</comment>
<evidence type="ECO:0000259" key="2">
    <source>
        <dbReference type="PROSITE" id="PS51786"/>
    </source>
</evidence>
<feature type="domain" description="Lon proteolytic" evidence="2">
    <location>
        <begin position="567"/>
        <end position="762"/>
    </location>
</feature>
<dbReference type="Pfam" id="PF05362">
    <property type="entry name" value="Lon_C"/>
    <property type="match status" value="1"/>
</dbReference>
<dbReference type="EC" id="3.4.21.53" evidence="3"/>
<dbReference type="PANTHER" id="PTHR10046">
    <property type="entry name" value="ATP DEPENDENT LON PROTEASE FAMILY MEMBER"/>
    <property type="match status" value="1"/>
</dbReference>
<name>A0A0W8E328_9ZZZZ</name>
<dbReference type="InterPro" id="IPR046843">
    <property type="entry name" value="LonB_AAA-LID"/>
</dbReference>
<dbReference type="PROSITE" id="PS00675">
    <property type="entry name" value="SIGMA54_INTERACT_1"/>
    <property type="match status" value="1"/>
</dbReference>
<dbReference type="Pfam" id="PF13654">
    <property type="entry name" value="AAA_32"/>
    <property type="match status" value="1"/>
</dbReference>
<keyword evidence="3" id="KW-0378">Hydrolase</keyword>
<dbReference type="SUPFAM" id="SSF54211">
    <property type="entry name" value="Ribosomal protein S5 domain 2-like"/>
    <property type="match status" value="1"/>
</dbReference>
<reference evidence="3" key="1">
    <citation type="journal article" date="2015" name="Proc. Natl. Acad. Sci. U.S.A.">
        <title>Networks of energetic and metabolic interactions define dynamics in microbial communities.</title>
        <authorList>
            <person name="Embree M."/>
            <person name="Liu J.K."/>
            <person name="Al-Bassam M.M."/>
            <person name="Zengler K."/>
        </authorList>
    </citation>
    <scope>NUCLEOTIDE SEQUENCE</scope>
</reference>
<dbReference type="Gene3D" id="1.10.8.60">
    <property type="match status" value="1"/>
</dbReference>
<keyword evidence="1 3" id="KW-0645">Protease</keyword>
<dbReference type="PROSITE" id="PS51786">
    <property type="entry name" value="LON_PROTEOLYTIC"/>
    <property type="match status" value="1"/>
</dbReference>
<dbReference type="InterPro" id="IPR041699">
    <property type="entry name" value="AAA_32"/>
</dbReference>
<accession>A0A0W8E328</accession>
<dbReference type="GO" id="GO:0005524">
    <property type="term" value="F:ATP binding"/>
    <property type="evidence" value="ECO:0007669"/>
    <property type="project" value="InterPro"/>
</dbReference>
<dbReference type="Pfam" id="PF20436">
    <property type="entry name" value="LonB_AAA-LID"/>
    <property type="match status" value="1"/>
</dbReference>
<dbReference type="InterPro" id="IPR027065">
    <property type="entry name" value="Lon_Prtase"/>
</dbReference>
<dbReference type="Gene3D" id="3.40.50.300">
    <property type="entry name" value="P-loop containing nucleotide triphosphate hydrolases"/>
    <property type="match status" value="2"/>
</dbReference>
<dbReference type="InterPro" id="IPR008269">
    <property type="entry name" value="Lon_proteolytic"/>
</dbReference>
<dbReference type="InterPro" id="IPR020568">
    <property type="entry name" value="Ribosomal_Su5_D2-typ_SF"/>
</dbReference>
<dbReference type="SUPFAM" id="SSF52540">
    <property type="entry name" value="P-loop containing nucleoside triphosphate hydrolases"/>
    <property type="match status" value="2"/>
</dbReference>